<proteinExistence type="predicted"/>
<name>A0A1G2T6G1_9BACT</name>
<feature type="domain" description="Transcriptional repressor PaaX-like central Cas2-like" evidence="7">
    <location>
        <begin position="97"/>
        <end position="170"/>
    </location>
</feature>
<comment type="caution">
    <text evidence="8">The sequence shown here is derived from an EMBL/GenBank/DDBJ whole genome shotgun (WGS) entry which is preliminary data.</text>
</comment>
<protein>
    <submittedName>
        <fullName evidence="8">CRISPR-associated endonuclease Cas2</fullName>
    </submittedName>
</protein>
<keyword evidence="5" id="KW-0460">Magnesium</keyword>
<sequence length="182" mass="21591">MIKHGSAQEKILLLLLGGLALSLVKSPGGYFKIVKNIRAEWKKINRRSLTRSIANLYQSNLIKQRSNGDGTVTFILSKEGREVAMTYNFEEMVISKTKWDKKWRIVMFDIPEKLKKIRDTLRYQLKRLGFMELQRSVFVFPFECKNELEYIIEFYNIKKHVRLVEAHYIDNEFDLKHKFQLA</sequence>
<evidence type="ECO:0000256" key="4">
    <source>
        <dbReference type="ARBA" id="ARBA00022801"/>
    </source>
</evidence>
<evidence type="ECO:0000313" key="9">
    <source>
        <dbReference type="Proteomes" id="UP000179264"/>
    </source>
</evidence>
<reference evidence="8 9" key="1">
    <citation type="journal article" date="2016" name="Nat. Commun.">
        <title>Thousands of microbial genomes shed light on interconnected biogeochemical processes in an aquifer system.</title>
        <authorList>
            <person name="Anantharaman K."/>
            <person name="Brown C.T."/>
            <person name="Hug L.A."/>
            <person name="Sharon I."/>
            <person name="Castelle C.J."/>
            <person name="Probst A.J."/>
            <person name="Thomas B.C."/>
            <person name="Singh A."/>
            <person name="Wilkins M.J."/>
            <person name="Karaoz U."/>
            <person name="Brodie E.L."/>
            <person name="Williams K.H."/>
            <person name="Hubbard S.S."/>
            <person name="Banfield J.F."/>
        </authorList>
    </citation>
    <scope>NUCLEOTIDE SEQUENCE [LARGE SCALE GENOMIC DNA]</scope>
</reference>
<keyword evidence="1" id="KW-0540">Nuclease</keyword>
<keyword evidence="4" id="KW-0378">Hydrolase</keyword>
<keyword evidence="2" id="KW-0479">Metal-binding</keyword>
<evidence type="ECO:0000256" key="1">
    <source>
        <dbReference type="ARBA" id="ARBA00022722"/>
    </source>
</evidence>
<gene>
    <name evidence="8" type="ORF">A2W58_03335</name>
</gene>
<dbReference type="InterPro" id="IPR021127">
    <property type="entry name" value="CRISPR_associated_Cas2"/>
</dbReference>
<evidence type="ECO:0000256" key="3">
    <source>
        <dbReference type="ARBA" id="ARBA00022759"/>
    </source>
</evidence>
<dbReference type="Gene3D" id="3.30.70.2650">
    <property type="match status" value="1"/>
</dbReference>
<dbReference type="InterPro" id="IPR048846">
    <property type="entry name" value="PaaX-like_central"/>
</dbReference>
<organism evidence="8 9">
    <name type="scientific">Candidatus Zambryskibacteria bacterium RIFCSPHIGHO2_02_38_10.5</name>
    <dbReference type="NCBI Taxonomy" id="1802742"/>
    <lineage>
        <taxon>Bacteria</taxon>
        <taxon>Candidatus Zambryskiibacteriota</taxon>
    </lineage>
</organism>
<dbReference type="EMBL" id="MHVL01000034">
    <property type="protein sequence ID" value="OHA92856.1"/>
    <property type="molecule type" value="Genomic_DNA"/>
</dbReference>
<evidence type="ECO:0000256" key="2">
    <source>
        <dbReference type="ARBA" id="ARBA00022723"/>
    </source>
</evidence>
<dbReference type="GO" id="GO:0004521">
    <property type="term" value="F:RNA endonuclease activity"/>
    <property type="evidence" value="ECO:0007669"/>
    <property type="project" value="InterPro"/>
</dbReference>
<keyword evidence="6" id="KW-0051">Antiviral defense</keyword>
<dbReference type="GO" id="GO:0043571">
    <property type="term" value="P:maintenance of CRISPR repeat elements"/>
    <property type="evidence" value="ECO:0007669"/>
    <property type="project" value="InterPro"/>
</dbReference>
<evidence type="ECO:0000256" key="5">
    <source>
        <dbReference type="ARBA" id="ARBA00022842"/>
    </source>
</evidence>
<dbReference type="AlphaFoldDB" id="A0A1G2T6G1"/>
<dbReference type="SUPFAM" id="SSF143430">
    <property type="entry name" value="TTP0101/SSO1404-like"/>
    <property type="match status" value="1"/>
</dbReference>
<evidence type="ECO:0000256" key="6">
    <source>
        <dbReference type="ARBA" id="ARBA00023118"/>
    </source>
</evidence>
<dbReference type="Pfam" id="PF20803">
    <property type="entry name" value="PaaX_M"/>
    <property type="match status" value="1"/>
</dbReference>
<evidence type="ECO:0000259" key="7">
    <source>
        <dbReference type="Pfam" id="PF20803"/>
    </source>
</evidence>
<accession>A0A1G2T6G1</accession>
<keyword evidence="3 8" id="KW-0255">Endonuclease</keyword>
<dbReference type="Proteomes" id="UP000179264">
    <property type="component" value="Unassembled WGS sequence"/>
</dbReference>
<evidence type="ECO:0000313" key="8">
    <source>
        <dbReference type="EMBL" id="OHA92856.1"/>
    </source>
</evidence>
<dbReference type="NCBIfam" id="TIGR01573">
    <property type="entry name" value="cas2"/>
    <property type="match status" value="1"/>
</dbReference>